<evidence type="ECO:0000313" key="4">
    <source>
        <dbReference type="EMBL" id="RKR07173.1"/>
    </source>
</evidence>
<evidence type="ECO:0000313" key="5">
    <source>
        <dbReference type="Proteomes" id="UP000269412"/>
    </source>
</evidence>
<dbReference type="CDD" id="cd03801">
    <property type="entry name" value="GT4_PimA-like"/>
    <property type="match status" value="1"/>
</dbReference>
<dbReference type="InterPro" id="IPR028098">
    <property type="entry name" value="Glyco_trans_4-like_N"/>
</dbReference>
<keyword evidence="5" id="KW-1185">Reference proteome</keyword>
<evidence type="ECO:0000259" key="3">
    <source>
        <dbReference type="Pfam" id="PF13439"/>
    </source>
</evidence>
<evidence type="ECO:0000259" key="2">
    <source>
        <dbReference type="Pfam" id="PF00534"/>
    </source>
</evidence>
<dbReference type="GO" id="GO:0016757">
    <property type="term" value="F:glycosyltransferase activity"/>
    <property type="evidence" value="ECO:0007669"/>
    <property type="project" value="InterPro"/>
</dbReference>
<accession>A0A495DU54</accession>
<dbReference type="PANTHER" id="PTHR46401">
    <property type="entry name" value="GLYCOSYLTRANSFERASE WBBK-RELATED"/>
    <property type="match status" value="1"/>
</dbReference>
<dbReference type="PANTHER" id="PTHR46401:SF2">
    <property type="entry name" value="GLYCOSYLTRANSFERASE WBBK-RELATED"/>
    <property type="match status" value="1"/>
</dbReference>
<dbReference type="OrthoDB" id="1522162at2"/>
<organism evidence="4 5">
    <name type="scientific">Maribacter vaceletii</name>
    <dbReference type="NCBI Taxonomy" id="1206816"/>
    <lineage>
        <taxon>Bacteria</taxon>
        <taxon>Pseudomonadati</taxon>
        <taxon>Bacteroidota</taxon>
        <taxon>Flavobacteriia</taxon>
        <taxon>Flavobacteriales</taxon>
        <taxon>Flavobacteriaceae</taxon>
        <taxon>Maribacter</taxon>
    </lineage>
</organism>
<protein>
    <submittedName>
        <fullName evidence="4">Glycosyltransferase involved in cell wall biosynthesis</fullName>
    </submittedName>
</protein>
<gene>
    <name evidence="4" type="ORF">CLV91_3158</name>
</gene>
<dbReference type="RefSeq" id="WP_121069148.1">
    <property type="nucleotide sequence ID" value="NZ_RBIQ01000012.1"/>
</dbReference>
<dbReference type="Gene3D" id="3.40.50.2000">
    <property type="entry name" value="Glycogen Phosphorylase B"/>
    <property type="match status" value="2"/>
</dbReference>
<evidence type="ECO:0000256" key="1">
    <source>
        <dbReference type="ARBA" id="ARBA00022679"/>
    </source>
</evidence>
<feature type="domain" description="Glycosyltransferase subfamily 4-like N-terminal" evidence="3">
    <location>
        <begin position="19"/>
        <end position="190"/>
    </location>
</feature>
<feature type="domain" description="Glycosyl transferase family 1" evidence="2">
    <location>
        <begin position="198"/>
        <end position="350"/>
    </location>
</feature>
<dbReference type="InterPro" id="IPR001296">
    <property type="entry name" value="Glyco_trans_1"/>
</dbReference>
<dbReference type="SUPFAM" id="SSF53756">
    <property type="entry name" value="UDP-Glycosyltransferase/glycogen phosphorylase"/>
    <property type="match status" value="1"/>
</dbReference>
<reference evidence="4 5" key="1">
    <citation type="submission" date="2018-10" db="EMBL/GenBank/DDBJ databases">
        <title>Genomic Encyclopedia of Archaeal and Bacterial Type Strains, Phase II (KMG-II): from individual species to whole genera.</title>
        <authorList>
            <person name="Goeker M."/>
        </authorList>
    </citation>
    <scope>NUCLEOTIDE SEQUENCE [LARGE SCALE GENOMIC DNA]</scope>
    <source>
        <strain evidence="4 5">DSM 25230</strain>
    </source>
</reference>
<dbReference type="Pfam" id="PF13439">
    <property type="entry name" value="Glyco_transf_4"/>
    <property type="match status" value="1"/>
</dbReference>
<dbReference type="Pfam" id="PF00534">
    <property type="entry name" value="Glycos_transf_1"/>
    <property type="match status" value="1"/>
</dbReference>
<name>A0A495DU54_9FLAO</name>
<dbReference type="AlphaFoldDB" id="A0A495DU54"/>
<sequence length="377" mass="42932">MKILVISNNYPTDKMPYHGTFVYQLIQQFCKIGHEVTVIRPTYLVPKKITKKNFVYGKELAKVYRPKYLSTSAKSIFGFNTYRLGERFQANAIKRVVKKNKIEFDVVYAHFFTNAFIAVKALKIYNKPIFTAIGEYYHIDVRRSYYSPEFYSKTLSEISGFVAVSPQIQEKLISLGVPNNNIIVRPNGVDFSIFRKLDKNEMRKKYNLPLNKKLIVFVGRFVPDKGPLKLLQAIERIKDIGIIFIGSGSEELISNKIVFKDRVPANLVPELLSAADLFSLPTLHEGSCNAIVEAMACGLPIVSSDIPEIKVQCDPSFSRLVDPLDVDCIYEAINEIISSEEKINEMSLNALNYVKQFDITERAKSIVNFLEKKSLIN</sequence>
<keyword evidence="1 4" id="KW-0808">Transferase</keyword>
<dbReference type="Proteomes" id="UP000269412">
    <property type="component" value="Unassembled WGS sequence"/>
</dbReference>
<dbReference type="EMBL" id="RBIQ01000012">
    <property type="protein sequence ID" value="RKR07173.1"/>
    <property type="molecule type" value="Genomic_DNA"/>
</dbReference>
<proteinExistence type="predicted"/>
<dbReference type="GO" id="GO:0009103">
    <property type="term" value="P:lipopolysaccharide biosynthetic process"/>
    <property type="evidence" value="ECO:0007669"/>
    <property type="project" value="TreeGrafter"/>
</dbReference>
<comment type="caution">
    <text evidence="4">The sequence shown here is derived from an EMBL/GenBank/DDBJ whole genome shotgun (WGS) entry which is preliminary data.</text>
</comment>